<dbReference type="PANTHER" id="PTHR42695:SF5">
    <property type="entry name" value="GLUTAMINE AMIDOTRANSFERASE YLR126C-RELATED"/>
    <property type="match status" value="1"/>
</dbReference>
<proteinExistence type="predicted"/>
<evidence type="ECO:0000313" key="3">
    <source>
        <dbReference type="Proteomes" id="UP001597299"/>
    </source>
</evidence>
<sequence length="233" mass="24644">MPQTALVLRHVPFEDLGSFETVLREAGYAIDYADVGRRDLATMDPVAPDLVVVLGGPVGVYEADRYPFLREEGLLLSRRLARRLPTLGICLGAQLMAAALGAAVRPTGLKEIGFAPLELTPEGQSGPLRHLAGTPVLHWHGDAFAIPDGASCLATTPACATQAFSLGPNVLGLQFHPEFDISAGIEAWLVGHAAELSAAGIDPRPLRTDAVAFGAPLRAAARAMLREWLAALE</sequence>
<keyword evidence="2" id="KW-0315">Glutamine amidotransferase</keyword>
<dbReference type="Gene3D" id="3.40.50.880">
    <property type="match status" value="1"/>
</dbReference>
<organism evidence="2 3">
    <name type="scientific">Ancylobacter oerskovii</name>
    <dbReference type="NCBI Taxonomy" id="459519"/>
    <lineage>
        <taxon>Bacteria</taxon>
        <taxon>Pseudomonadati</taxon>
        <taxon>Pseudomonadota</taxon>
        <taxon>Alphaproteobacteria</taxon>
        <taxon>Hyphomicrobiales</taxon>
        <taxon>Xanthobacteraceae</taxon>
        <taxon>Ancylobacter</taxon>
    </lineage>
</organism>
<evidence type="ECO:0000259" key="1">
    <source>
        <dbReference type="Pfam" id="PF00117"/>
    </source>
</evidence>
<evidence type="ECO:0000313" key="2">
    <source>
        <dbReference type="EMBL" id="MFD2140466.1"/>
    </source>
</evidence>
<reference evidence="3" key="1">
    <citation type="journal article" date="2019" name="Int. J. Syst. Evol. Microbiol.">
        <title>The Global Catalogue of Microorganisms (GCM) 10K type strain sequencing project: providing services to taxonomists for standard genome sequencing and annotation.</title>
        <authorList>
            <consortium name="The Broad Institute Genomics Platform"/>
            <consortium name="The Broad Institute Genome Sequencing Center for Infectious Disease"/>
            <person name="Wu L."/>
            <person name="Ma J."/>
        </authorList>
    </citation>
    <scope>NUCLEOTIDE SEQUENCE [LARGE SCALE GENOMIC DNA]</scope>
    <source>
        <strain evidence="3">CCM 7435</strain>
    </source>
</reference>
<feature type="domain" description="Glutamine amidotransferase" evidence="1">
    <location>
        <begin position="23"/>
        <end position="183"/>
    </location>
</feature>
<dbReference type="CDD" id="cd01741">
    <property type="entry name" value="GATase1_1"/>
    <property type="match status" value="1"/>
</dbReference>
<keyword evidence="3" id="KW-1185">Reference proteome</keyword>
<dbReference type="SUPFAM" id="SSF52317">
    <property type="entry name" value="Class I glutamine amidotransferase-like"/>
    <property type="match status" value="1"/>
</dbReference>
<dbReference type="PROSITE" id="PS51273">
    <property type="entry name" value="GATASE_TYPE_1"/>
    <property type="match status" value="1"/>
</dbReference>
<dbReference type="InterPro" id="IPR029062">
    <property type="entry name" value="Class_I_gatase-like"/>
</dbReference>
<dbReference type="InterPro" id="IPR017926">
    <property type="entry name" value="GATASE"/>
</dbReference>
<dbReference type="Pfam" id="PF00117">
    <property type="entry name" value="GATase"/>
    <property type="match status" value="1"/>
</dbReference>
<dbReference type="PANTHER" id="PTHR42695">
    <property type="entry name" value="GLUTAMINE AMIDOTRANSFERASE YLR126C-RELATED"/>
    <property type="match status" value="1"/>
</dbReference>
<gene>
    <name evidence="2" type="ORF">ACFSNC_08655</name>
</gene>
<dbReference type="Proteomes" id="UP001597299">
    <property type="component" value="Unassembled WGS sequence"/>
</dbReference>
<comment type="caution">
    <text evidence="2">The sequence shown here is derived from an EMBL/GenBank/DDBJ whole genome shotgun (WGS) entry which is preliminary data.</text>
</comment>
<dbReference type="EMBL" id="JBHUHD010000001">
    <property type="protein sequence ID" value="MFD2140466.1"/>
    <property type="molecule type" value="Genomic_DNA"/>
</dbReference>
<dbReference type="InterPro" id="IPR044992">
    <property type="entry name" value="ChyE-like"/>
</dbReference>
<accession>A0ABW4YWD1</accession>
<dbReference type="RefSeq" id="WP_213352965.1">
    <property type="nucleotide sequence ID" value="NZ_JAHBGB010000031.1"/>
</dbReference>
<dbReference type="NCBIfam" id="NF005458">
    <property type="entry name" value="PRK07053.1"/>
    <property type="match status" value="1"/>
</dbReference>
<name>A0ABW4YWD1_9HYPH</name>
<protein>
    <submittedName>
        <fullName evidence="2">Glutamine amidotransferase</fullName>
    </submittedName>
</protein>